<keyword evidence="6" id="KW-1185">Reference proteome</keyword>
<evidence type="ECO:0000256" key="3">
    <source>
        <dbReference type="ARBA" id="ARBA00022840"/>
    </source>
</evidence>
<dbReference type="InterPro" id="IPR007831">
    <property type="entry name" value="T2SS_GspE_N"/>
</dbReference>
<gene>
    <name evidence="5" type="ORF">DFR43_106153</name>
</gene>
<dbReference type="RefSeq" id="WP_245988855.1">
    <property type="nucleotide sequence ID" value="NZ_SNYL01000006.1"/>
</dbReference>
<dbReference type="InterPro" id="IPR001482">
    <property type="entry name" value="T2SS/T4SS_dom"/>
</dbReference>
<dbReference type="GO" id="GO:0005524">
    <property type="term" value="F:ATP binding"/>
    <property type="evidence" value="ECO:0007669"/>
    <property type="project" value="UniProtKB-KW"/>
</dbReference>
<name>A0A4R6UAC7_9BURK</name>
<dbReference type="Pfam" id="PF05157">
    <property type="entry name" value="MshEN"/>
    <property type="match status" value="1"/>
</dbReference>
<protein>
    <submittedName>
        <fullName evidence="5">Type II secretory ATPase GspE/PulE/Tfp pilus assembly ATPase PilB-like protein</fullName>
    </submittedName>
</protein>
<accession>A0A4R6UAC7</accession>
<dbReference type="GO" id="GO:0016887">
    <property type="term" value="F:ATP hydrolysis activity"/>
    <property type="evidence" value="ECO:0007669"/>
    <property type="project" value="TreeGrafter"/>
</dbReference>
<dbReference type="Gene3D" id="3.40.50.300">
    <property type="entry name" value="P-loop containing nucleotide triphosphate hydrolases"/>
    <property type="match status" value="1"/>
</dbReference>
<dbReference type="SUPFAM" id="SSF52540">
    <property type="entry name" value="P-loop containing nucleoside triphosphate hydrolases"/>
    <property type="match status" value="1"/>
</dbReference>
<dbReference type="CDD" id="cd01129">
    <property type="entry name" value="PulE-GspE-like"/>
    <property type="match status" value="1"/>
</dbReference>
<evidence type="ECO:0000256" key="1">
    <source>
        <dbReference type="ARBA" id="ARBA00006611"/>
    </source>
</evidence>
<comment type="similarity">
    <text evidence="1">Belongs to the GSP E family.</text>
</comment>
<proteinExistence type="inferred from homology"/>
<keyword evidence="2" id="KW-0547">Nucleotide-binding</keyword>
<dbReference type="PANTHER" id="PTHR30258:SF1">
    <property type="entry name" value="PROTEIN TRANSPORT PROTEIN HOFB HOMOLOG"/>
    <property type="match status" value="1"/>
</dbReference>
<sequence length="814" mass="90176">MPENTFSLPNIERMDVFAVGDPVLACTAEGWSDNSVSGHLLDFDTTRRVIKLRPRGDERGLSLKFNQLKRLRIQHHPPTDLEFSPTGLPGADTQQAQSFVVFLRDGSMYSGICYRYEKTDQGLWIFPKRTLEGDPYRVFLPKNGIVRLEIRQGDEALISDADFAQTMLYEGAVEPVVDEGVEKSMVETPEELLEALKRQSSLKPVPIGQALIGLGKLTAEQLEAVLRLQQGDKKRPLGQILLEKNLVTPADLQTAIARKMGYPFVDLAKFPIDAAALRRVPFALALRLQVLPILDQGKSLVVAMTDPLQFKVIDELEFTTQRKVIPVVSTSGELIEKIKKAYREIGMSDLANANAAPKAAAPAPGPRADAKGSEVDVMQLAVELTGEATDSHEDERPIEQSDNTLVKLINSMITEAYYQRASDIHIEPYPGREKLVIRFRVDGQMRPYLELPASYRNALIARIKIMCDLDISERRKPQDGKINFAKFGGLAIELRVATIPTANGLEDVVLRILSSSEPLPMDKLNLSARNLAAFEAIVQRPYGLFLCAGPTGSGKTTTLHAALREINTPNRKIWTAEDPVEITQRGLRQIQVNPKIGWTFAAALRALLRADPDVIMVGEIRDQETAEIAIEASLTGHLVFSTLHTNSAAETVVRLVDLGVDPFSFADSLQGILAQRLVRRLCTACAVMEPLTADLQQELIADYQAQLPREHPLRDAGALVREWQDRFGRDGRLHVAQAKGCDRCGHTGHYGRLAVHELLANSPEMRHLIQSRARPTEVQALAIQEGMRTLRQDGIEKVLQGLTTLAEVRSSTLN</sequence>
<dbReference type="GO" id="GO:0005886">
    <property type="term" value="C:plasma membrane"/>
    <property type="evidence" value="ECO:0007669"/>
    <property type="project" value="TreeGrafter"/>
</dbReference>
<evidence type="ECO:0000259" key="4">
    <source>
        <dbReference type="PROSITE" id="PS00662"/>
    </source>
</evidence>
<comment type="caution">
    <text evidence="5">The sequence shown here is derived from an EMBL/GenBank/DDBJ whole genome shotgun (WGS) entry which is preliminary data.</text>
</comment>
<evidence type="ECO:0000313" key="5">
    <source>
        <dbReference type="EMBL" id="TDQ43580.1"/>
    </source>
</evidence>
<dbReference type="Gene3D" id="3.30.450.90">
    <property type="match status" value="1"/>
</dbReference>
<feature type="domain" description="Bacterial type II secretion system protein E" evidence="4">
    <location>
        <begin position="608"/>
        <end position="622"/>
    </location>
</feature>
<dbReference type="AlphaFoldDB" id="A0A4R6UAC7"/>
<dbReference type="InterPro" id="IPR037257">
    <property type="entry name" value="T2SS_E_N_sf"/>
</dbReference>
<dbReference type="PROSITE" id="PS00662">
    <property type="entry name" value="T2SP_E"/>
    <property type="match status" value="1"/>
</dbReference>
<reference evidence="5 6" key="1">
    <citation type="submission" date="2019-03" db="EMBL/GenBank/DDBJ databases">
        <title>Genomic Encyclopedia of Type Strains, Phase IV (KMG-IV): sequencing the most valuable type-strain genomes for metagenomic binning, comparative biology and taxonomic classification.</title>
        <authorList>
            <person name="Goeker M."/>
        </authorList>
    </citation>
    <scope>NUCLEOTIDE SEQUENCE [LARGE SCALE GENOMIC DNA]</scope>
    <source>
        <strain evidence="5 6">DSM 19605</strain>
    </source>
</reference>
<dbReference type="SUPFAM" id="SSF160246">
    <property type="entry name" value="EspE N-terminal domain-like"/>
    <property type="match status" value="1"/>
</dbReference>
<dbReference type="Proteomes" id="UP000295510">
    <property type="component" value="Unassembled WGS sequence"/>
</dbReference>
<dbReference type="Pfam" id="PF00437">
    <property type="entry name" value="T2SSE"/>
    <property type="match status" value="1"/>
</dbReference>
<dbReference type="InterPro" id="IPR027417">
    <property type="entry name" value="P-loop_NTPase"/>
</dbReference>
<keyword evidence="3" id="KW-0067">ATP-binding</keyword>
<evidence type="ECO:0000256" key="2">
    <source>
        <dbReference type="ARBA" id="ARBA00022741"/>
    </source>
</evidence>
<dbReference type="Gene3D" id="3.30.300.160">
    <property type="entry name" value="Type II secretion system, protein E, N-terminal domain"/>
    <property type="match status" value="1"/>
</dbReference>
<organism evidence="5 6">
    <name type="scientific">Tepidicella xavieri</name>
    <dbReference type="NCBI Taxonomy" id="360241"/>
    <lineage>
        <taxon>Bacteria</taxon>
        <taxon>Pseudomonadati</taxon>
        <taxon>Pseudomonadota</taxon>
        <taxon>Betaproteobacteria</taxon>
        <taxon>Burkholderiales</taxon>
        <taxon>Tepidicella</taxon>
    </lineage>
</organism>
<evidence type="ECO:0000313" key="6">
    <source>
        <dbReference type="Proteomes" id="UP000295510"/>
    </source>
</evidence>
<dbReference type="PANTHER" id="PTHR30258">
    <property type="entry name" value="TYPE II SECRETION SYSTEM PROTEIN GSPE-RELATED"/>
    <property type="match status" value="1"/>
</dbReference>
<dbReference type="EMBL" id="SNYL01000006">
    <property type="protein sequence ID" value="TDQ43580.1"/>
    <property type="molecule type" value="Genomic_DNA"/>
</dbReference>